<accession>A0AAP9UEN1</accession>
<evidence type="ECO:0000313" key="3">
    <source>
        <dbReference type="Proteomes" id="UP000515243"/>
    </source>
</evidence>
<dbReference type="InterPro" id="IPR001296">
    <property type="entry name" value="Glyco_trans_1"/>
</dbReference>
<dbReference type="Pfam" id="PF00534">
    <property type="entry name" value="Glycos_transf_1"/>
    <property type="match status" value="1"/>
</dbReference>
<protein>
    <submittedName>
        <fullName evidence="2">Glycosyltransferase family 4 protein</fullName>
    </submittedName>
</protein>
<dbReference type="Proteomes" id="UP000515243">
    <property type="component" value="Chromosome 1"/>
</dbReference>
<proteinExistence type="predicted"/>
<reference evidence="2 3" key="1">
    <citation type="submission" date="2019-05" db="EMBL/GenBank/DDBJ databases">
        <authorList>
            <person name="Schori C."/>
            <person name="Ahrens C."/>
        </authorList>
    </citation>
    <scope>NUCLEOTIDE SEQUENCE [LARGE SCALE GENOMIC DNA]</scope>
    <source>
        <strain evidence="2 3">DSM 10702</strain>
    </source>
</reference>
<dbReference type="Gene3D" id="3.40.50.2000">
    <property type="entry name" value="Glycogen Phosphorylase B"/>
    <property type="match status" value="2"/>
</dbReference>
<sequence length="384" mass="45397">MKLLYIIPNHNMSNECDGVTKKIYFQRQAFKNLSITGKVIFWKDDEIIEQGIENNNTRLLYSDDMNLKEKIRIKKIFETIMKLNIIKDFDCVYIRYPRSSKSFVNFLDNIRFNNNNIKIYLEIVTYPYDKEEIDNVFSNSLKLKSKLGYILRIVQDRIYRKKLRKYVNRIITFSEDENIFKVPTIRTSNGISKEIIGCYKNKNKDTKILNIIGVGGIAKYHGYDRVIRGIKNYIKGEGDKNIIFHIVGDGAELKNLKEIVKRQKLNDNVKFYGYLSGDKLERIYSLADIAIASIGRHRNKIYQLADLKSREYCAKGIPFIKTVKDLDFEDFRYCLNIRADESDVDINEIIKFYEKIEVDENFKEKMYDYALNYLTWESKLKCIL</sequence>
<dbReference type="EMBL" id="CP040626">
    <property type="protein sequence ID" value="QMW91528.1"/>
    <property type="molecule type" value="Genomic_DNA"/>
</dbReference>
<dbReference type="GO" id="GO:0016757">
    <property type="term" value="F:glycosyltransferase activity"/>
    <property type="evidence" value="ECO:0007669"/>
    <property type="project" value="InterPro"/>
</dbReference>
<organism evidence="2 3">
    <name type="scientific">Clostridium butyricum</name>
    <dbReference type="NCBI Taxonomy" id="1492"/>
    <lineage>
        <taxon>Bacteria</taxon>
        <taxon>Bacillati</taxon>
        <taxon>Bacillota</taxon>
        <taxon>Clostridia</taxon>
        <taxon>Eubacteriales</taxon>
        <taxon>Clostridiaceae</taxon>
        <taxon>Clostridium</taxon>
    </lineage>
</organism>
<dbReference type="RefSeq" id="WP_035764209.1">
    <property type="nucleotide sequence ID" value="NZ_AP019716.1"/>
</dbReference>
<evidence type="ECO:0000259" key="1">
    <source>
        <dbReference type="Pfam" id="PF00534"/>
    </source>
</evidence>
<dbReference type="SUPFAM" id="SSF53756">
    <property type="entry name" value="UDP-Glycosyltransferase/glycogen phosphorylase"/>
    <property type="match status" value="1"/>
</dbReference>
<feature type="domain" description="Glycosyl transferase family 1" evidence="1">
    <location>
        <begin position="203"/>
        <end position="292"/>
    </location>
</feature>
<gene>
    <name evidence="2" type="ORF">FF104_11300</name>
</gene>
<dbReference type="GeneID" id="92944760"/>
<name>A0AAP9UEN1_CLOBU</name>
<dbReference type="AlphaFoldDB" id="A0AAP9UEN1"/>
<evidence type="ECO:0000313" key="2">
    <source>
        <dbReference type="EMBL" id="QMW91528.1"/>
    </source>
</evidence>